<dbReference type="PANTHER" id="PTHR30203:SF33">
    <property type="entry name" value="BLR4455 PROTEIN"/>
    <property type="match status" value="1"/>
</dbReference>
<dbReference type="Pfam" id="PF02321">
    <property type="entry name" value="OEP"/>
    <property type="match status" value="2"/>
</dbReference>
<keyword evidence="2" id="KW-0564">Palmitate</keyword>
<keyword evidence="2" id="KW-1134">Transmembrane beta strand</keyword>
<feature type="coiled-coil region" evidence="3">
    <location>
        <begin position="404"/>
        <end position="441"/>
    </location>
</feature>
<evidence type="ECO:0000256" key="1">
    <source>
        <dbReference type="ARBA" id="ARBA00007613"/>
    </source>
</evidence>
<dbReference type="NCBIfam" id="TIGR01845">
    <property type="entry name" value="outer_NodT"/>
    <property type="match status" value="1"/>
</dbReference>
<evidence type="ECO:0000256" key="2">
    <source>
        <dbReference type="RuleBase" id="RU362097"/>
    </source>
</evidence>
<comment type="subcellular location">
    <subcellularLocation>
        <location evidence="2">Cell membrane</location>
        <topology evidence="2">Lipid-anchor</topology>
    </subcellularLocation>
</comment>
<keyword evidence="5" id="KW-1185">Reference proteome</keyword>
<keyword evidence="2" id="KW-0812">Transmembrane</keyword>
<proteinExistence type="inferred from homology"/>
<dbReference type="PANTHER" id="PTHR30203">
    <property type="entry name" value="OUTER MEMBRANE CATION EFFLUX PROTEIN"/>
    <property type="match status" value="1"/>
</dbReference>
<dbReference type="Gene3D" id="2.20.200.10">
    <property type="entry name" value="Outer membrane efflux proteins (OEP)"/>
    <property type="match status" value="1"/>
</dbReference>
<keyword evidence="3" id="KW-0175">Coiled coil</keyword>
<dbReference type="InterPro" id="IPR010131">
    <property type="entry name" value="MdtP/NodT-like"/>
</dbReference>
<dbReference type="InterPro" id="IPR003423">
    <property type="entry name" value="OMP_efflux"/>
</dbReference>
<dbReference type="Proteomes" id="UP001431775">
    <property type="component" value="Unassembled WGS sequence"/>
</dbReference>
<dbReference type="SUPFAM" id="SSF56954">
    <property type="entry name" value="Outer membrane efflux proteins (OEP)"/>
    <property type="match status" value="1"/>
</dbReference>
<dbReference type="Gene3D" id="1.20.1600.10">
    <property type="entry name" value="Outer membrane efflux proteins (OEP)"/>
    <property type="match status" value="1"/>
</dbReference>
<dbReference type="RefSeq" id="WP_281462066.1">
    <property type="nucleotide sequence ID" value="NZ_JASBAN010000001.1"/>
</dbReference>
<organism evidence="4 5">
    <name type="scientific">Commensalibacter nepenthis</name>
    <dbReference type="NCBI Taxonomy" id="3043872"/>
    <lineage>
        <taxon>Bacteria</taxon>
        <taxon>Pseudomonadati</taxon>
        <taxon>Pseudomonadota</taxon>
        <taxon>Alphaproteobacteria</taxon>
        <taxon>Acetobacterales</taxon>
        <taxon>Acetobacteraceae</taxon>
    </lineage>
</organism>
<reference evidence="4" key="1">
    <citation type="submission" date="2023-05" db="EMBL/GenBank/DDBJ databases">
        <title>Whole genome sequence of Commensalibacter sp.</title>
        <authorList>
            <person name="Charoenyingcharoen P."/>
            <person name="Yukphan P."/>
        </authorList>
    </citation>
    <scope>NUCLEOTIDE SEQUENCE</scope>
    <source>
        <strain evidence="4">TBRC 10068</strain>
    </source>
</reference>
<sequence length="515" mass="56246">MHNLSFSFSSFYSNALFKSVSVACVLSLTSCMAGPNYHRPSAIIAPQFKELKPVAGWINADPNLASAEKGEWWRIYNDPLLNQLEEQIDISNQNLKQAEASYRNARALIDQTRAGFFPTLTMGPSFNRQGNGGGATGIGSGGNISYAKGQTKNTYALQTAASWDLDLWGKIRRNTESQVASAQASAADLANARLSYQSQLAQTYFNLRYQDSLMDLLQKNVNFYEASLRVTQNQHNAGTIEPTALLQAKTQLQQTKAQLTQAGIARAQYEHAIAILIGKPPAEVNIPHGQLSFAVPAIPVAVPAALLQRRPDIASAERKMQEQNAQIGAAIAAFYPDVTLTASLSYSGDPVGSLVQVANRIWSLGASASETLFDGGSRTSLVKQAEAQYDMAVATYRQTVLEAIQGVEDQLSNLRILDEQYKQQQQAVELANQTVQIALNQYKVGTEDYTTVVTQQITSLNNQQTALGIQQQRMVDSVLLIQNLGGGWNDKRLPSRSSLTSNLPFVPPFIQKNPN</sequence>
<comment type="similarity">
    <text evidence="1 2">Belongs to the outer membrane factor (OMF) (TC 1.B.17) family.</text>
</comment>
<dbReference type="EMBL" id="JASBAN010000001">
    <property type="protein sequence ID" value="MDI2112409.1"/>
    <property type="molecule type" value="Genomic_DNA"/>
</dbReference>
<name>A0ABT6Q6J7_9PROT</name>
<feature type="coiled-coil region" evidence="3">
    <location>
        <begin position="81"/>
        <end position="108"/>
    </location>
</feature>
<protein>
    <submittedName>
        <fullName evidence="4">Efflux transporter outer membrane subunit</fullName>
    </submittedName>
</protein>
<evidence type="ECO:0000313" key="5">
    <source>
        <dbReference type="Proteomes" id="UP001431775"/>
    </source>
</evidence>
<keyword evidence="2" id="KW-0449">Lipoprotein</keyword>
<gene>
    <name evidence="4" type="ORF">QJV33_03735</name>
</gene>
<evidence type="ECO:0000256" key="3">
    <source>
        <dbReference type="SAM" id="Coils"/>
    </source>
</evidence>
<comment type="caution">
    <text evidence="4">The sequence shown here is derived from an EMBL/GenBank/DDBJ whole genome shotgun (WGS) entry which is preliminary data.</text>
</comment>
<keyword evidence="2" id="KW-0472">Membrane</keyword>
<evidence type="ECO:0000313" key="4">
    <source>
        <dbReference type="EMBL" id="MDI2112409.1"/>
    </source>
</evidence>
<accession>A0ABT6Q6J7</accession>